<dbReference type="Pfam" id="PF00098">
    <property type="entry name" value="zf-CCHC"/>
    <property type="match status" value="1"/>
</dbReference>
<feature type="compositionally biased region" description="Basic residues" evidence="2">
    <location>
        <begin position="123"/>
        <end position="138"/>
    </location>
</feature>
<evidence type="ECO:0000256" key="2">
    <source>
        <dbReference type="SAM" id="MobiDB-lite"/>
    </source>
</evidence>
<dbReference type="AlphaFoldDB" id="A0A7J0G704"/>
<dbReference type="Gene3D" id="4.10.60.10">
    <property type="entry name" value="Zinc finger, CCHC-type"/>
    <property type="match status" value="1"/>
</dbReference>
<accession>A0A7J0G704</accession>
<evidence type="ECO:0000313" key="4">
    <source>
        <dbReference type="EMBL" id="GFZ06549.1"/>
    </source>
</evidence>
<evidence type="ECO:0000259" key="3">
    <source>
        <dbReference type="PROSITE" id="PS50158"/>
    </source>
</evidence>
<organism evidence="4 5">
    <name type="scientific">Actinidia rufa</name>
    <dbReference type="NCBI Taxonomy" id="165716"/>
    <lineage>
        <taxon>Eukaryota</taxon>
        <taxon>Viridiplantae</taxon>
        <taxon>Streptophyta</taxon>
        <taxon>Embryophyta</taxon>
        <taxon>Tracheophyta</taxon>
        <taxon>Spermatophyta</taxon>
        <taxon>Magnoliopsida</taxon>
        <taxon>eudicotyledons</taxon>
        <taxon>Gunneridae</taxon>
        <taxon>Pentapetalae</taxon>
        <taxon>asterids</taxon>
        <taxon>Ericales</taxon>
        <taxon>Actinidiaceae</taxon>
        <taxon>Actinidia</taxon>
    </lineage>
</organism>
<evidence type="ECO:0000313" key="5">
    <source>
        <dbReference type="Proteomes" id="UP000585474"/>
    </source>
</evidence>
<keyword evidence="1" id="KW-0863">Zinc-finger</keyword>
<keyword evidence="1" id="KW-0479">Metal-binding</keyword>
<dbReference type="PANTHER" id="PTHR47592:SF27">
    <property type="entry name" value="OS08G0421700 PROTEIN"/>
    <property type="match status" value="1"/>
</dbReference>
<proteinExistence type="predicted"/>
<feature type="region of interest" description="Disordered" evidence="2">
    <location>
        <begin position="409"/>
        <end position="431"/>
    </location>
</feature>
<protein>
    <recommendedName>
        <fullName evidence="3">CCHC-type domain-containing protein</fullName>
    </recommendedName>
</protein>
<gene>
    <name evidence="4" type="ORF">Acr_18g0007190</name>
</gene>
<dbReference type="GO" id="GO:0003676">
    <property type="term" value="F:nucleic acid binding"/>
    <property type="evidence" value="ECO:0007669"/>
    <property type="project" value="InterPro"/>
</dbReference>
<keyword evidence="1" id="KW-0862">Zinc</keyword>
<keyword evidence="5" id="KW-1185">Reference proteome</keyword>
<sequence length="431" mass="48021">MYQSKTSRNKALLMRRLVNLKLQRETTVAEHTSEFQSLVNQLTSVDLQFDDEMQALLLLSSLPESWETLVVSLSNSAPNGKLTTSMVIDALFNEEARRREMGSTDQSESQALFSKGSRERGRGQGRGHHRGIGKGRWRSQARGRTVKCFYCDQEGHIKRDCPKYKAQDQSSDTAAIAVMAVDESEVLLAASEDGKSDWVLDSGSAYHLCRDREVFSTYTACEGRIWMANNTSSRVVGRGSVRFRMADGRFDTSGGILRVSKGNKEMLWGKKTRGLYRLEGSVQTGELLSDMGPMVLAWRMDKGSNRCTEKSGQTRVMQPVQDVHREAQRKETKSILRSCIAKGAATPKRVSFALDLISESVLSSYAVLQSYGGAGSEVVRKDNLKTSDYPPVGWRGRLLSPAHLDESKPTWISPSPVAKPKPDWSSYRVSM</sequence>
<name>A0A7J0G704_9ERIC</name>
<dbReference type="InterPro" id="IPR054722">
    <property type="entry name" value="PolX-like_BBD"/>
</dbReference>
<dbReference type="SMART" id="SM00343">
    <property type="entry name" value="ZnF_C2HC"/>
    <property type="match status" value="1"/>
</dbReference>
<reference evidence="4 5" key="1">
    <citation type="submission" date="2019-07" db="EMBL/GenBank/DDBJ databases">
        <title>De Novo Assembly of kiwifruit Actinidia rufa.</title>
        <authorList>
            <person name="Sugita-Konishi S."/>
            <person name="Sato K."/>
            <person name="Mori E."/>
            <person name="Abe Y."/>
            <person name="Kisaki G."/>
            <person name="Hamano K."/>
            <person name="Suezawa K."/>
            <person name="Otani M."/>
            <person name="Fukuda T."/>
            <person name="Manabe T."/>
            <person name="Gomi K."/>
            <person name="Tabuchi M."/>
            <person name="Akimitsu K."/>
            <person name="Kataoka I."/>
        </authorList>
    </citation>
    <scope>NUCLEOTIDE SEQUENCE [LARGE SCALE GENOMIC DNA]</scope>
    <source>
        <strain evidence="5">cv. Fuchu</strain>
    </source>
</reference>
<comment type="caution">
    <text evidence="4">The sequence shown here is derived from an EMBL/GenBank/DDBJ whole genome shotgun (WGS) entry which is preliminary data.</text>
</comment>
<dbReference type="InterPro" id="IPR036875">
    <property type="entry name" value="Znf_CCHC_sf"/>
</dbReference>
<evidence type="ECO:0000256" key="1">
    <source>
        <dbReference type="PROSITE-ProRule" id="PRU00047"/>
    </source>
</evidence>
<feature type="domain" description="CCHC-type" evidence="3">
    <location>
        <begin position="147"/>
        <end position="163"/>
    </location>
</feature>
<dbReference type="InterPro" id="IPR001878">
    <property type="entry name" value="Znf_CCHC"/>
</dbReference>
<dbReference type="EMBL" id="BJWL01000018">
    <property type="protein sequence ID" value="GFZ06549.1"/>
    <property type="molecule type" value="Genomic_DNA"/>
</dbReference>
<dbReference type="PROSITE" id="PS50158">
    <property type="entry name" value="ZF_CCHC"/>
    <property type="match status" value="1"/>
</dbReference>
<dbReference type="SUPFAM" id="SSF57756">
    <property type="entry name" value="Retrovirus zinc finger-like domains"/>
    <property type="match status" value="1"/>
</dbReference>
<dbReference type="Pfam" id="PF14223">
    <property type="entry name" value="Retrotran_gag_2"/>
    <property type="match status" value="1"/>
</dbReference>
<dbReference type="Proteomes" id="UP000585474">
    <property type="component" value="Unassembled WGS sequence"/>
</dbReference>
<dbReference type="GO" id="GO:0008270">
    <property type="term" value="F:zinc ion binding"/>
    <property type="evidence" value="ECO:0007669"/>
    <property type="project" value="UniProtKB-KW"/>
</dbReference>
<dbReference type="Pfam" id="PF22936">
    <property type="entry name" value="Pol_BBD"/>
    <property type="match status" value="1"/>
</dbReference>
<feature type="compositionally biased region" description="Polar residues" evidence="2">
    <location>
        <begin position="103"/>
        <end position="112"/>
    </location>
</feature>
<feature type="region of interest" description="Disordered" evidence="2">
    <location>
        <begin position="98"/>
        <end position="138"/>
    </location>
</feature>
<dbReference type="PANTHER" id="PTHR47592">
    <property type="entry name" value="PBF68 PROTEIN"/>
    <property type="match status" value="1"/>
</dbReference>